<dbReference type="Proteomes" id="UP001500740">
    <property type="component" value="Unassembled WGS sequence"/>
</dbReference>
<evidence type="ECO:0000313" key="8">
    <source>
        <dbReference type="Proteomes" id="UP001500740"/>
    </source>
</evidence>
<dbReference type="Pfam" id="PF01479">
    <property type="entry name" value="S4"/>
    <property type="match status" value="1"/>
</dbReference>
<keyword evidence="2 4" id="KW-0694">RNA-binding</keyword>
<dbReference type="Pfam" id="PF00849">
    <property type="entry name" value="PseudoU_synth_2"/>
    <property type="match status" value="1"/>
</dbReference>
<dbReference type="InterPro" id="IPR020103">
    <property type="entry name" value="PsdUridine_synth_cat_dom_sf"/>
</dbReference>
<dbReference type="InterPro" id="IPR050343">
    <property type="entry name" value="RsuA_PseudoU_synthase"/>
</dbReference>
<dbReference type="InterPro" id="IPR000748">
    <property type="entry name" value="PsdUridine_synth_RsuA/RluB/E/F"/>
</dbReference>
<gene>
    <name evidence="7" type="ORF">GCM10008935_08270</name>
</gene>
<keyword evidence="8" id="KW-1185">Reference proteome</keyword>
<protein>
    <recommendedName>
        <fullName evidence="5">Pseudouridine synthase</fullName>
        <ecNumber evidence="5">5.4.99.-</ecNumber>
    </recommendedName>
</protein>
<proteinExistence type="inferred from homology"/>
<evidence type="ECO:0000259" key="6">
    <source>
        <dbReference type="SMART" id="SM00363"/>
    </source>
</evidence>
<dbReference type="InterPro" id="IPR020094">
    <property type="entry name" value="TruA/RsuA/RluB/E/F_N"/>
</dbReference>
<reference evidence="7 8" key="1">
    <citation type="journal article" date="2019" name="Int. J. Syst. Evol. Microbiol.">
        <title>The Global Catalogue of Microorganisms (GCM) 10K type strain sequencing project: providing services to taxonomists for standard genome sequencing and annotation.</title>
        <authorList>
            <consortium name="The Broad Institute Genomics Platform"/>
            <consortium name="The Broad Institute Genome Sequencing Center for Infectious Disease"/>
            <person name="Wu L."/>
            <person name="Ma J."/>
        </authorList>
    </citation>
    <scope>NUCLEOTIDE SEQUENCE [LARGE SCALE GENOMIC DNA]</scope>
    <source>
        <strain evidence="7 8">JCM 14193</strain>
    </source>
</reference>
<dbReference type="Gene3D" id="3.30.70.1560">
    <property type="entry name" value="Alpha-L RNA-binding motif"/>
    <property type="match status" value="1"/>
</dbReference>
<evidence type="ECO:0000256" key="4">
    <source>
        <dbReference type="PROSITE-ProRule" id="PRU00182"/>
    </source>
</evidence>
<dbReference type="InterPro" id="IPR042092">
    <property type="entry name" value="PsdUridine_s_RsuA/RluB/E/F_cat"/>
</dbReference>
<dbReference type="PANTHER" id="PTHR47683">
    <property type="entry name" value="PSEUDOURIDINE SYNTHASE FAMILY PROTEIN-RELATED"/>
    <property type="match status" value="1"/>
</dbReference>
<dbReference type="Gene3D" id="3.10.290.10">
    <property type="entry name" value="RNA-binding S4 domain"/>
    <property type="match status" value="1"/>
</dbReference>
<dbReference type="SMART" id="SM00363">
    <property type="entry name" value="S4"/>
    <property type="match status" value="1"/>
</dbReference>
<keyword evidence="3 5" id="KW-0413">Isomerase</keyword>
<comment type="similarity">
    <text evidence="1 5">Belongs to the pseudouridine synthase RsuA family.</text>
</comment>
<dbReference type="EC" id="5.4.99.-" evidence="5"/>
<sequence length="236" mass="26834">MRLDKLLANEGFGSRKDVKKIIKQGSVLVNGNVEKDVSKHVDPKQSEVVVNGEAIEYQEFVYVMLNKPKGVISATEDPKHKCVTDLLDSFYNKFNLFPVGRLDKDTEGLMLLTNDGDLAHRLTSPKHKVNKVYEATISGVVTDEDVQAFREGVTLEDGYLTKPAILEVDDTTDEHSWVTVTIREGKFHQIKRMFKARHHEVRFLKRLKMGALSLDYELALGEYRELSEVELEQLKG</sequence>
<dbReference type="InterPro" id="IPR018496">
    <property type="entry name" value="PsdUridine_synth_RsuA/RluB_CS"/>
</dbReference>
<dbReference type="Gene3D" id="3.30.70.580">
    <property type="entry name" value="Pseudouridine synthase I, catalytic domain, N-terminal subdomain"/>
    <property type="match status" value="1"/>
</dbReference>
<dbReference type="PROSITE" id="PS50889">
    <property type="entry name" value="S4"/>
    <property type="match status" value="1"/>
</dbReference>
<dbReference type="RefSeq" id="WP_343781992.1">
    <property type="nucleotide sequence ID" value="NZ_BAAACZ010000009.1"/>
</dbReference>
<name>A0ABN0ZQL7_9BACI</name>
<dbReference type="EMBL" id="BAAACZ010000009">
    <property type="protein sequence ID" value="GAA0455775.1"/>
    <property type="molecule type" value="Genomic_DNA"/>
</dbReference>
<comment type="caution">
    <text evidence="7">The sequence shown here is derived from an EMBL/GenBank/DDBJ whole genome shotgun (WGS) entry which is preliminary data.</text>
</comment>
<dbReference type="SUPFAM" id="SSF55174">
    <property type="entry name" value="Alpha-L RNA-binding motif"/>
    <property type="match status" value="1"/>
</dbReference>
<dbReference type="CDD" id="cd02553">
    <property type="entry name" value="PseudoU_synth_RsuA"/>
    <property type="match status" value="1"/>
</dbReference>
<dbReference type="InterPro" id="IPR006145">
    <property type="entry name" value="PsdUridine_synth_RsuA/RluA"/>
</dbReference>
<evidence type="ECO:0000256" key="2">
    <source>
        <dbReference type="ARBA" id="ARBA00022884"/>
    </source>
</evidence>
<evidence type="ECO:0000256" key="5">
    <source>
        <dbReference type="RuleBase" id="RU003887"/>
    </source>
</evidence>
<evidence type="ECO:0000256" key="1">
    <source>
        <dbReference type="ARBA" id="ARBA00008348"/>
    </source>
</evidence>
<evidence type="ECO:0000256" key="3">
    <source>
        <dbReference type="ARBA" id="ARBA00023235"/>
    </source>
</evidence>
<evidence type="ECO:0000313" key="7">
    <source>
        <dbReference type="EMBL" id="GAA0455775.1"/>
    </source>
</evidence>
<dbReference type="InterPro" id="IPR002942">
    <property type="entry name" value="S4_RNA-bd"/>
</dbReference>
<organism evidence="7 8">
    <name type="scientific">Alkalibacillus silvisoli</name>
    <dbReference type="NCBI Taxonomy" id="392823"/>
    <lineage>
        <taxon>Bacteria</taxon>
        <taxon>Bacillati</taxon>
        <taxon>Bacillota</taxon>
        <taxon>Bacilli</taxon>
        <taxon>Bacillales</taxon>
        <taxon>Bacillaceae</taxon>
        <taxon>Alkalibacillus</taxon>
    </lineage>
</organism>
<dbReference type="NCBIfam" id="TIGR00093">
    <property type="entry name" value="pseudouridine synthase"/>
    <property type="match status" value="1"/>
</dbReference>
<feature type="domain" description="RNA-binding S4" evidence="6">
    <location>
        <begin position="1"/>
        <end position="59"/>
    </location>
</feature>
<dbReference type="SUPFAM" id="SSF55120">
    <property type="entry name" value="Pseudouridine synthase"/>
    <property type="match status" value="1"/>
</dbReference>
<dbReference type="CDD" id="cd00165">
    <property type="entry name" value="S4"/>
    <property type="match status" value="1"/>
</dbReference>
<accession>A0ABN0ZQL7</accession>
<dbReference type="PANTHER" id="PTHR47683:SF4">
    <property type="entry name" value="PSEUDOURIDINE SYNTHASE"/>
    <property type="match status" value="1"/>
</dbReference>
<dbReference type="PROSITE" id="PS01149">
    <property type="entry name" value="PSI_RSU"/>
    <property type="match status" value="1"/>
</dbReference>
<dbReference type="InterPro" id="IPR036986">
    <property type="entry name" value="S4_RNA-bd_sf"/>
</dbReference>